<accession>A0A930LB82</accession>
<name>A0A930LB82_9MICC</name>
<gene>
    <name evidence="1" type="ORF">HXO64_06945</name>
</gene>
<comment type="caution">
    <text evidence="1">The sequence shown here is derived from an EMBL/GenBank/DDBJ whole genome shotgun (WGS) entry which is preliminary data.</text>
</comment>
<evidence type="ECO:0000313" key="2">
    <source>
        <dbReference type="Proteomes" id="UP000756427"/>
    </source>
</evidence>
<evidence type="ECO:0000313" key="1">
    <source>
        <dbReference type="EMBL" id="MBF1664270.1"/>
    </source>
</evidence>
<sequence>MISIDTLEKRTVSALSYFGLYKLHLVNLYLAYAQTQPWILNKRELHDVVRSIIPTLSWKLDGTAIATAAHYRLVYALIKDDPFIADDDKQVIYDAWQALRWRTYLIDLQVNQENLNADSRLERRKTNAPNCRWVLEARTFGQGMPVFHTWWEHPDVQDLFHNTIGTTTPMIEALDALPTGFDMWVGLDGQFSTGQHTPLTDASLDWMRTHDGQPWQQWAWEHFAADDVPLPARLDENEWRSRGGWWTIDPTLGRQMVAFPDEYSTLEPADLFARPPFIDLGLAGPLTYGDSLPLHLNGDTISIDDPDLAGLPSPVPLPPLDQIIVEHASKSGITHAAPGHIVAYTMEPNAALEEYSNDLY</sequence>
<protein>
    <submittedName>
        <fullName evidence="1">Uncharacterized protein</fullName>
    </submittedName>
</protein>
<reference evidence="1" key="1">
    <citation type="submission" date="2020-04" db="EMBL/GenBank/DDBJ databases">
        <title>Deep metagenomics examines the oral microbiome during advanced dental caries in children, revealing novel taxa and co-occurrences with host molecules.</title>
        <authorList>
            <person name="Baker J.L."/>
            <person name="Morton J.T."/>
            <person name="Dinis M."/>
            <person name="Alvarez R."/>
            <person name="Tran N.C."/>
            <person name="Knight R."/>
            <person name="Edlund A."/>
        </authorList>
    </citation>
    <scope>NUCLEOTIDE SEQUENCE</scope>
    <source>
        <strain evidence="1">JCVI_44_bin.2</strain>
    </source>
</reference>
<proteinExistence type="predicted"/>
<dbReference type="Proteomes" id="UP000756427">
    <property type="component" value="Unassembled WGS sequence"/>
</dbReference>
<dbReference type="EMBL" id="JABZXR010000032">
    <property type="protein sequence ID" value="MBF1664270.1"/>
    <property type="molecule type" value="Genomic_DNA"/>
</dbReference>
<dbReference type="RefSeq" id="WP_303975992.1">
    <property type="nucleotide sequence ID" value="NZ_JABZXR010000032.1"/>
</dbReference>
<dbReference type="AlphaFoldDB" id="A0A930LB82"/>
<organism evidence="1 2">
    <name type="scientific">Rothia mucilaginosa</name>
    <dbReference type="NCBI Taxonomy" id="43675"/>
    <lineage>
        <taxon>Bacteria</taxon>
        <taxon>Bacillati</taxon>
        <taxon>Actinomycetota</taxon>
        <taxon>Actinomycetes</taxon>
        <taxon>Micrococcales</taxon>
        <taxon>Micrococcaceae</taxon>
        <taxon>Rothia</taxon>
    </lineage>
</organism>